<proteinExistence type="predicted"/>
<protein>
    <submittedName>
        <fullName evidence="1">Uncharacterized protein</fullName>
    </submittedName>
</protein>
<organism evidence="1 2">
    <name type="scientific">Rhizoclosmatium globosum</name>
    <dbReference type="NCBI Taxonomy" id="329046"/>
    <lineage>
        <taxon>Eukaryota</taxon>
        <taxon>Fungi</taxon>
        <taxon>Fungi incertae sedis</taxon>
        <taxon>Chytridiomycota</taxon>
        <taxon>Chytridiomycota incertae sedis</taxon>
        <taxon>Chytridiomycetes</taxon>
        <taxon>Chytridiales</taxon>
        <taxon>Chytriomycetaceae</taxon>
        <taxon>Rhizoclosmatium</taxon>
    </lineage>
</organism>
<accession>A0A1Y2C9H7</accession>
<dbReference type="EMBL" id="MCGO01000024">
    <property type="protein sequence ID" value="ORY43693.1"/>
    <property type="molecule type" value="Genomic_DNA"/>
</dbReference>
<evidence type="ECO:0000313" key="2">
    <source>
        <dbReference type="Proteomes" id="UP000193642"/>
    </source>
</evidence>
<dbReference type="AlphaFoldDB" id="A0A1Y2C9H7"/>
<comment type="caution">
    <text evidence="1">The sequence shown here is derived from an EMBL/GenBank/DDBJ whole genome shotgun (WGS) entry which is preliminary data.</text>
</comment>
<dbReference type="STRING" id="329046.A0A1Y2C9H7"/>
<name>A0A1Y2C9H7_9FUNG</name>
<keyword evidence="2" id="KW-1185">Reference proteome</keyword>
<dbReference type="Proteomes" id="UP000193642">
    <property type="component" value="Unassembled WGS sequence"/>
</dbReference>
<gene>
    <name evidence="1" type="ORF">BCR33DRAFT_785526</name>
</gene>
<evidence type="ECO:0000313" key="1">
    <source>
        <dbReference type="EMBL" id="ORY43693.1"/>
    </source>
</evidence>
<reference evidence="1 2" key="1">
    <citation type="submission" date="2016-07" db="EMBL/GenBank/DDBJ databases">
        <title>Pervasive Adenine N6-methylation of Active Genes in Fungi.</title>
        <authorList>
            <consortium name="DOE Joint Genome Institute"/>
            <person name="Mondo S.J."/>
            <person name="Dannebaum R.O."/>
            <person name="Kuo R.C."/>
            <person name="Labutti K."/>
            <person name="Haridas S."/>
            <person name="Kuo A."/>
            <person name="Salamov A."/>
            <person name="Ahrendt S.R."/>
            <person name="Lipzen A."/>
            <person name="Sullivan W."/>
            <person name="Andreopoulos W.B."/>
            <person name="Clum A."/>
            <person name="Lindquist E."/>
            <person name="Daum C."/>
            <person name="Ramamoorthy G.K."/>
            <person name="Gryganskyi A."/>
            <person name="Culley D."/>
            <person name="Magnuson J.K."/>
            <person name="James T.Y."/>
            <person name="O'Malley M.A."/>
            <person name="Stajich J.E."/>
            <person name="Spatafora J.W."/>
            <person name="Visel A."/>
            <person name="Grigoriev I.V."/>
        </authorList>
    </citation>
    <scope>NUCLEOTIDE SEQUENCE [LARGE SCALE GENOMIC DNA]</scope>
    <source>
        <strain evidence="1 2">JEL800</strain>
    </source>
</reference>
<sequence length="182" mass="20209">MALERNSKGQPNKTRFSVTRDDLALLIHPIKNPDQLRKLGGCSELLKALCVDPNLGIYSVPKSKKTAVRTNIKETISPPTQVISSGAEVSEDERRAAFGENRLPPMRANNLFDYMLAALSDKIMVCSTFSVQTFDPDSTDLTLHSVGYITRAGLYEDFGPQADPTTPRIHWVKGSLFWLQLS</sequence>